<evidence type="ECO:0000256" key="1">
    <source>
        <dbReference type="ARBA" id="ARBA00023125"/>
    </source>
</evidence>
<evidence type="ECO:0000256" key="3">
    <source>
        <dbReference type="SAM" id="MobiDB-lite"/>
    </source>
</evidence>
<protein>
    <submittedName>
        <fullName evidence="5">TetR family transcriptional regulator</fullName>
    </submittedName>
</protein>
<comment type="caution">
    <text evidence="5">The sequence shown here is derived from an EMBL/GenBank/DDBJ whole genome shotgun (WGS) entry which is preliminary data.</text>
</comment>
<organism evidence="5 6">
    <name type="scientific">Streptomyces camponoticapitis</name>
    <dbReference type="NCBI Taxonomy" id="1616125"/>
    <lineage>
        <taxon>Bacteria</taxon>
        <taxon>Bacillati</taxon>
        <taxon>Actinomycetota</taxon>
        <taxon>Actinomycetes</taxon>
        <taxon>Kitasatosporales</taxon>
        <taxon>Streptomycetaceae</taxon>
        <taxon>Streptomyces</taxon>
    </lineage>
</organism>
<evidence type="ECO:0000313" key="5">
    <source>
        <dbReference type="EMBL" id="GGJ77969.1"/>
    </source>
</evidence>
<feature type="DNA-binding region" description="H-T-H motif" evidence="2">
    <location>
        <begin position="50"/>
        <end position="69"/>
    </location>
</feature>
<dbReference type="Gene3D" id="1.10.357.10">
    <property type="entry name" value="Tetracycline Repressor, domain 2"/>
    <property type="match status" value="1"/>
</dbReference>
<dbReference type="SUPFAM" id="SSF48498">
    <property type="entry name" value="Tetracyclin repressor-like, C-terminal domain"/>
    <property type="match status" value="1"/>
</dbReference>
<dbReference type="InterPro" id="IPR041490">
    <property type="entry name" value="KstR2_TetR_C"/>
</dbReference>
<evidence type="ECO:0000313" key="6">
    <source>
        <dbReference type="Proteomes" id="UP000660265"/>
    </source>
</evidence>
<gene>
    <name evidence="5" type="ORF">GCM10011583_06750</name>
</gene>
<dbReference type="SUPFAM" id="SSF46689">
    <property type="entry name" value="Homeodomain-like"/>
    <property type="match status" value="1"/>
</dbReference>
<dbReference type="InterPro" id="IPR009057">
    <property type="entry name" value="Homeodomain-like_sf"/>
</dbReference>
<feature type="domain" description="HTH tetR-type" evidence="4">
    <location>
        <begin position="27"/>
        <end position="87"/>
    </location>
</feature>
<proteinExistence type="predicted"/>
<dbReference type="Proteomes" id="UP000660265">
    <property type="component" value="Unassembled WGS sequence"/>
</dbReference>
<sequence length="233" mass="24809">MESTDDPANGTDGFDGAETGAGHVRKAQRRERLLTTATDLFTTRGYVGTSIERICATAHVSIRAFYQEFEGREALLIALHNEVARAGMEATLAALGGPDMDTADTRTRVTALVRAYVGAVTADPASAKVAFVEVIGVNRAVEDHRVVWRSLWTDFLTGEADRAVGRGEAVPRDYTLAMVALIGAINELMAHWARSGGAVPREVVADEMIQHVLATIGHRTGPGAGPVRADEGA</sequence>
<dbReference type="InterPro" id="IPR050109">
    <property type="entry name" value="HTH-type_TetR-like_transc_reg"/>
</dbReference>
<dbReference type="PRINTS" id="PR00455">
    <property type="entry name" value="HTHTETR"/>
</dbReference>
<dbReference type="PANTHER" id="PTHR30055">
    <property type="entry name" value="HTH-TYPE TRANSCRIPTIONAL REGULATOR RUTR"/>
    <property type="match status" value="1"/>
</dbReference>
<dbReference type="InterPro" id="IPR036271">
    <property type="entry name" value="Tet_transcr_reg_TetR-rel_C_sf"/>
</dbReference>
<dbReference type="EMBL" id="BMMV01000002">
    <property type="protein sequence ID" value="GGJ77969.1"/>
    <property type="molecule type" value="Genomic_DNA"/>
</dbReference>
<dbReference type="InterPro" id="IPR001647">
    <property type="entry name" value="HTH_TetR"/>
</dbReference>
<name>A0ABQ2DXZ5_9ACTN</name>
<dbReference type="PANTHER" id="PTHR30055:SF226">
    <property type="entry name" value="HTH-TYPE TRANSCRIPTIONAL REGULATOR PKSA"/>
    <property type="match status" value="1"/>
</dbReference>
<accession>A0ABQ2DXZ5</accession>
<keyword evidence="6" id="KW-1185">Reference proteome</keyword>
<evidence type="ECO:0000259" key="4">
    <source>
        <dbReference type="PROSITE" id="PS50977"/>
    </source>
</evidence>
<evidence type="ECO:0000256" key="2">
    <source>
        <dbReference type="PROSITE-ProRule" id="PRU00335"/>
    </source>
</evidence>
<feature type="region of interest" description="Disordered" evidence="3">
    <location>
        <begin position="1"/>
        <end position="27"/>
    </location>
</feature>
<reference evidence="6" key="1">
    <citation type="journal article" date="2019" name="Int. J. Syst. Evol. Microbiol.">
        <title>The Global Catalogue of Microorganisms (GCM) 10K type strain sequencing project: providing services to taxonomists for standard genome sequencing and annotation.</title>
        <authorList>
            <consortium name="The Broad Institute Genomics Platform"/>
            <consortium name="The Broad Institute Genome Sequencing Center for Infectious Disease"/>
            <person name="Wu L."/>
            <person name="Ma J."/>
        </authorList>
    </citation>
    <scope>NUCLEOTIDE SEQUENCE [LARGE SCALE GENOMIC DNA]</scope>
    <source>
        <strain evidence="6">CGMCC 4.7275</strain>
    </source>
</reference>
<dbReference type="Pfam" id="PF00440">
    <property type="entry name" value="TetR_N"/>
    <property type="match status" value="1"/>
</dbReference>
<dbReference type="RefSeq" id="WP_189105757.1">
    <property type="nucleotide sequence ID" value="NZ_BMMV01000002.1"/>
</dbReference>
<dbReference type="Pfam" id="PF17932">
    <property type="entry name" value="TetR_C_24"/>
    <property type="match status" value="1"/>
</dbReference>
<keyword evidence="1 2" id="KW-0238">DNA-binding</keyword>
<dbReference type="PROSITE" id="PS50977">
    <property type="entry name" value="HTH_TETR_2"/>
    <property type="match status" value="1"/>
</dbReference>
<dbReference type="Gene3D" id="1.10.10.60">
    <property type="entry name" value="Homeodomain-like"/>
    <property type="match status" value="1"/>
</dbReference>